<keyword evidence="7" id="KW-0418">Kinase</keyword>
<reference evidence="6" key="1">
    <citation type="journal article" date="2019" name="Database">
        <title>The radish genome database (RadishGD): an integrated information resource for radish genomics.</title>
        <authorList>
            <person name="Yu H.J."/>
            <person name="Baek S."/>
            <person name="Lee Y.J."/>
            <person name="Cho A."/>
            <person name="Mun J.H."/>
        </authorList>
    </citation>
    <scope>NUCLEOTIDE SEQUENCE [LARGE SCALE GENOMIC DNA]</scope>
    <source>
        <strain evidence="6">cv. WK10039</strain>
    </source>
</reference>
<dbReference type="SUPFAM" id="SSF56112">
    <property type="entry name" value="Protein kinase-like (PK-like)"/>
    <property type="match status" value="1"/>
</dbReference>
<dbReference type="InterPro" id="IPR001245">
    <property type="entry name" value="Ser-Thr/Tyr_kinase_cat_dom"/>
</dbReference>
<comment type="subcellular location">
    <subcellularLocation>
        <location evidence="1">Cell membrane</location>
        <topology evidence="1">Lipid-anchor</topology>
    </subcellularLocation>
</comment>
<dbReference type="InterPro" id="IPR000719">
    <property type="entry name" value="Prot_kinase_dom"/>
</dbReference>
<keyword evidence="7" id="KW-0808">Transferase</keyword>
<name>A0A6J0MBD8_RAPSA</name>
<reference evidence="7" key="2">
    <citation type="submission" date="2025-08" db="UniProtKB">
        <authorList>
            <consortium name="RefSeq"/>
        </authorList>
    </citation>
    <scope>IDENTIFICATION</scope>
    <source>
        <tissue evidence="7">Leaf</tissue>
    </source>
</reference>
<dbReference type="Pfam" id="PF07714">
    <property type="entry name" value="PK_Tyr_Ser-Thr"/>
    <property type="match status" value="1"/>
</dbReference>
<dbReference type="Gene3D" id="1.10.510.10">
    <property type="entry name" value="Transferase(Phosphotransferase) domain 1"/>
    <property type="match status" value="1"/>
</dbReference>
<dbReference type="OrthoDB" id="4062651at2759"/>
<protein>
    <submittedName>
        <fullName evidence="7">Probable serine/threonine-protein kinase PBL7</fullName>
    </submittedName>
</protein>
<dbReference type="RefSeq" id="XP_018469278.2">
    <property type="nucleotide sequence ID" value="XM_018613776.2"/>
</dbReference>
<evidence type="ECO:0000256" key="4">
    <source>
        <dbReference type="ARBA" id="ARBA00023288"/>
    </source>
</evidence>
<dbReference type="Gene3D" id="3.30.200.20">
    <property type="entry name" value="Phosphorylase Kinase, domain 1"/>
    <property type="match status" value="1"/>
</dbReference>
<evidence type="ECO:0000256" key="2">
    <source>
        <dbReference type="ARBA" id="ARBA00022527"/>
    </source>
</evidence>
<evidence type="ECO:0000256" key="3">
    <source>
        <dbReference type="ARBA" id="ARBA00023136"/>
    </source>
</evidence>
<dbReference type="PANTHER" id="PTHR47985:SF4">
    <property type="entry name" value="SERINE_THREONINE-PROTEIN KINASE PBL27"/>
    <property type="match status" value="1"/>
</dbReference>
<evidence type="ECO:0000313" key="7">
    <source>
        <dbReference type="RefSeq" id="XP_018469278.2"/>
    </source>
</evidence>
<organism evidence="6 7">
    <name type="scientific">Raphanus sativus</name>
    <name type="common">Radish</name>
    <name type="synonym">Raphanus raphanistrum var. sativus</name>
    <dbReference type="NCBI Taxonomy" id="3726"/>
    <lineage>
        <taxon>Eukaryota</taxon>
        <taxon>Viridiplantae</taxon>
        <taxon>Streptophyta</taxon>
        <taxon>Embryophyta</taxon>
        <taxon>Tracheophyta</taxon>
        <taxon>Spermatophyta</taxon>
        <taxon>Magnoliopsida</taxon>
        <taxon>eudicotyledons</taxon>
        <taxon>Gunneridae</taxon>
        <taxon>Pentapetalae</taxon>
        <taxon>rosids</taxon>
        <taxon>malvids</taxon>
        <taxon>Brassicales</taxon>
        <taxon>Brassicaceae</taxon>
        <taxon>Brassiceae</taxon>
        <taxon>Raphanus</taxon>
    </lineage>
</organism>
<dbReference type="GO" id="GO:0005886">
    <property type="term" value="C:plasma membrane"/>
    <property type="evidence" value="ECO:0007669"/>
    <property type="project" value="UniProtKB-SubCell"/>
</dbReference>
<dbReference type="GO" id="GO:0004674">
    <property type="term" value="F:protein serine/threonine kinase activity"/>
    <property type="evidence" value="ECO:0007669"/>
    <property type="project" value="UniProtKB-KW"/>
</dbReference>
<dbReference type="InterPro" id="IPR011009">
    <property type="entry name" value="Kinase-like_dom_sf"/>
</dbReference>
<feature type="domain" description="Protein kinase" evidence="5">
    <location>
        <begin position="78"/>
        <end position="362"/>
    </location>
</feature>
<keyword evidence="6" id="KW-1185">Reference proteome</keyword>
<evidence type="ECO:0000313" key="6">
    <source>
        <dbReference type="Proteomes" id="UP000504610"/>
    </source>
</evidence>
<dbReference type="AlphaFoldDB" id="A0A6J0MBD8"/>
<evidence type="ECO:0000259" key="5">
    <source>
        <dbReference type="PROSITE" id="PS50011"/>
    </source>
</evidence>
<dbReference type="Proteomes" id="UP000504610">
    <property type="component" value="Chromosome 2"/>
</dbReference>
<accession>A0A6J0MBD8</accession>
<sequence length="382" mass="42711">MKKVLCCFKGESSGTNNNGDEEDPQRPFGDNEFLNNAWLNNLDIPDDRLPPEPPHLSPPRLPHVILQWQEILDGTQNLNDTNLLGEGNFGQVYRCNLPSLDKVGAAKFQKIGNAEAETEFMAETTTLTRANHPNVVNLLGECVTPDHRVIVYQFMPRGSLDHHLYADTRPAPGLQQHGRTVLSWERRMNIALGVAEALIYLHDELKTVHRDLKVANVLLDEDFVPKLTDFGLATRMVYDANGVEKESEIDPIKGTPGCIAPETEESGLVSSKSDVYSYGVFLLTLFTGRKAFDRARPVASRKINDWLMSALGREEYLPIVLDISLGNTFSAEGLNRLFQAARMCMDPNVLVRPTMRVVETMVREAAAYDAVTLPLVQRRDLV</sequence>
<keyword evidence="2" id="KW-0723">Serine/threonine-protein kinase</keyword>
<dbReference type="SMART" id="SM00220">
    <property type="entry name" value="S_TKc"/>
    <property type="match status" value="1"/>
</dbReference>
<dbReference type="KEGG" id="rsz:108840982"/>
<dbReference type="GeneID" id="108840982"/>
<dbReference type="GO" id="GO:0005524">
    <property type="term" value="F:ATP binding"/>
    <property type="evidence" value="ECO:0007669"/>
    <property type="project" value="InterPro"/>
</dbReference>
<gene>
    <name evidence="7" type="primary">LOC108840982</name>
</gene>
<keyword evidence="4" id="KW-0449">Lipoprotein</keyword>
<dbReference type="PANTHER" id="PTHR47985">
    <property type="entry name" value="OS07G0668900 PROTEIN"/>
    <property type="match status" value="1"/>
</dbReference>
<dbReference type="PROSITE" id="PS50011">
    <property type="entry name" value="PROTEIN_KINASE_DOM"/>
    <property type="match status" value="1"/>
</dbReference>
<keyword evidence="3" id="KW-0472">Membrane</keyword>
<evidence type="ECO:0000256" key="1">
    <source>
        <dbReference type="ARBA" id="ARBA00004193"/>
    </source>
</evidence>
<proteinExistence type="predicted"/>